<accession>A0A974CAA3</accession>
<dbReference type="PROSITE" id="PS50262">
    <property type="entry name" value="G_PROTEIN_RECEP_F1_2"/>
    <property type="match status" value="1"/>
</dbReference>
<keyword evidence="7" id="KW-0675">Receptor</keyword>
<keyword evidence="9" id="KW-0807">Transducer</keyword>
<evidence type="ECO:0000313" key="13">
    <source>
        <dbReference type="EMBL" id="OCT69461.1"/>
    </source>
</evidence>
<keyword evidence="6" id="KW-1015">Disulfide bond</keyword>
<dbReference type="GO" id="GO:0009897">
    <property type="term" value="C:external side of plasma membrane"/>
    <property type="evidence" value="ECO:0007669"/>
    <property type="project" value="TreeGrafter"/>
</dbReference>
<sequence length="631" mass="72096">MQEETEKNFLLYLFILLVFIFGLVIDWTSTDTSKEHTGVSQTDQPEETSRSEGLTRDTCTVNMNEFCYNSTTCWSVSHQSDQQVVKEVVRRKKEADVLLLRNKIRNLSHIFPEQKNISLFISPDNFLDYLLHGPRQTHTSHKNCQLSSPSSSCELRRCHKHIKVRQSHSKRTTRAPVWAPFPGIIIQPWRTEDSGGFITTAAPAERNTFGDTERVWWISLGMNLAEMDHNYSMLLSGYPLANTSKALEGISEDDNASLPIDGLKCFQILIATIYSLVCALGLMGNFFVMYLIRAKRAAERTAIDVFIFCLALTDFQFALTMPFWAVDALLDFSWPFGHPMCKIVLTMTILNVYITVFLLTAMAITRYWAVASALSLRWRVSTSAAKGISLALWLVAVVATIPTTIFATTYQVLGEELCLLKFPENKWLATYHLQRVIVGFVIPFLLISTSYILLLSFLRQHRVNANNRDRQSRITNSVQLVIMVFFICWFPNHAATFWGILIKYRAVQWSNAFYFFHTYVFPVTLCLAHSNSCLNPIIYCLMRKEFRKALKASFWQLHAFAASLWPSWTRKSTTSDQETMVPLYREASFPNIVSKDYAITSVCTVTTIQEFTTKDQSHQNTGQRGLDTATV</sequence>
<feature type="transmembrane region" description="Helical" evidence="11">
    <location>
        <begin position="478"/>
        <end position="502"/>
    </location>
</feature>
<evidence type="ECO:0000256" key="5">
    <source>
        <dbReference type="ARBA" id="ARBA00023136"/>
    </source>
</evidence>
<gene>
    <name evidence="13" type="ORF">XELAEV_18040772mg</name>
</gene>
<feature type="transmembrane region" description="Helical" evidence="11">
    <location>
        <begin position="433"/>
        <end position="458"/>
    </location>
</feature>
<evidence type="ECO:0000313" key="14">
    <source>
        <dbReference type="Proteomes" id="UP000694892"/>
    </source>
</evidence>
<dbReference type="PANTHER" id="PTHR10489">
    <property type="entry name" value="CELL ADHESION MOLECULE"/>
    <property type="match status" value="1"/>
</dbReference>
<proteinExistence type="predicted"/>
<dbReference type="EMBL" id="CM004480">
    <property type="protein sequence ID" value="OCT69461.1"/>
    <property type="molecule type" value="Genomic_DNA"/>
</dbReference>
<feature type="region of interest" description="Disordered" evidence="10">
    <location>
        <begin position="33"/>
        <end position="54"/>
    </location>
</feature>
<dbReference type="InterPro" id="IPR000248">
    <property type="entry name" value="ATII_rcpt"/>
</dbReference>
<dbReference type="Gene3D" id="1.20.1070.10">
    <property type="entry name" value="Rhodopsin 7-helix transmembrane proteins"/>
    <property type="match status" value="1"/>
</dbReference>
<protein>
    <recommendedName>
        <fullName evidence="12">G-protein coupled receptors family 1 profile domain-containing protein</fullName>
    </recommendedName>
</protein>
<dbReference type="SUPFAM" id="SSF81321">
    <property type="entry name" value="Family A G protein-coupled receptor-like"/>
    <property type="match status" value="1"/>
</dbReference>
<dbReference type="PRINTS" id="PR00237">
    <property type="entry name" value="GPCRRHODOPSN"/>
</dbReference>
<evidence type="ECO:0000259" key="12">
    <source>
        <dbReference type="PROSITE" id="PS50262"/>
    </source>
</evidence>
<evidence type="ECO:0000256" key="4">
    <source>
        <dbReference type="ARBA" id="ARBA00023040"/>
    </source>
</evidence>
<dbReference type="InterPro" id="IPR050119">
    <property type="entry name" value="CCR1-9-like"/>
</dbReference>
<dbReference type="GO" id="GO:0019957">
    <property type="term" value="F:C-C chemokine binding"/>
    <property type="evidence" value="ECO:0007669"/>
    <property type="project" value="TreeGrafter"/>
</dbReference>
<dbReference type="InterPro" id="IPR000276">
    <property type="entry name" value="GPCR_Rhodpsn"/>
</dbReference>
<feature type="domain" description="G-protein coupled receptors family 1 profile" evidence="12">
    <location>
        <begin position="284"/>
        <end position="539"/>
    </location>
</feature>
<feature type="transmembrane region" description="Helical" evidence="11">
    <location>
        <begin position="9"/>
        <end position="27"/>
    </location>
</feature>
<keyword evidence="8" id="KW-0325">Glycoprotein</keyword>
<evidence type="ECO:0000256" key="2">
    <source>
        <dbReference type="ARBA" id="ARBA00022692"/>
    </source>
</evidence>
<keyword evidence="2 11" id="KW-0812">Transmembrane</keyword>
<evidence type="ECO:0000256" key="10">
    <source>
        <dbReference type="SAM" id="MobiDB-lite"/>
    </source>
</evidence>
<keyword evidence="5 11" id="KW-0472">Membrane</keyword>
<dbReference type="GO" id="GO:0060326">
    <property type="term" value="P:cell chemotaxis"/>
    <property type="evidence" value="ECO:0007669"/>
    <property type="project" value="TreeGrafter"/>
</dbReference>
<evidence type="ECO:0000256" key="11">
    <source>
        <dbReference type="SAM" id="Phobius"/>
    </source>
</evidence>
<dbReference type="OMA" id="FWAVDAL"/>
<dbReference type="GO" id="GO:0006955">
    <property type="term" value="P:immune response"/>
    <property type="evidence" value="ECO:0007669"/>
    <property type="project" value="TreeGrafter"/>
</dbReference>
<evidence type="ECO:0000256" key="6">
    <source>
        <dbReference type="ARBA" id="ARBA00023157"/>
    </source>
</evidence>
<dbReference type="Pfam" id="PF00001">
    <property type="entry name" value="7tm_1"/>
    <property type="match status" value="1"/>
</dbReference>
<dbReference type="GO" id="GO:0007204">
    <property type="term" value="P:positive regulation of cytosolic calcium ion concentration"/>
    <property type="evidence" value="ECO:0007669"/>
    <property type="project" value="TreeGrafter"/>
</dbReference>
<dbReference type="GO" id="GO:0019722">
    <property type="term" value="P:calcium-mediated signaling"/>
    <property type="evidence" value="ECO:0007669"/>
    <property type="project" value="TreeGrafter"/>
</dbReference>
<comment type="subcellular location">
    <subcellularLocation>
        <location evidence="1">Membrane</location>
        <topology evidence="1">Multi-pass membrane protein</topology>
    </subcellularLocation>
</comment>
<feature type="transmembrane region" description="Helical" evidence="11">
    <location>
        <begin position="344"/>
        <end position="369"/>
    </location>
</feature>
<feature type="transmembrane region" description="Helical" evidence="11">
    <location>
        <begin position="268"/>
        <end position="291"/>
    </location>
</feature>
<dbReference type="Proteomes" id="UP000694892">
    <property type="component" value="Chromosome 8L"/>
</dbReference>
<keyword evidence="4" id="KW-0297">G-protein coupled receptor</keyword>
<evidence type="ECO:0000256" key="1">
    <source>
        <dbReference type="ARBA" id="ARBA00004141"/>
    </source>
</evidence>
<organism evidence="13 14">
    <name type="scientific">Xenopus laevis</name>
    <name type="common">African clawed frog</name>
    <dbReference type="NCBI Taxonomy" id="8355"/>
    <lineage>
        <taxon>Eukaryota</taxon>
        <taxon>Metazoa</taxon>
        <taxon>Chordata</taxon>
        <taxon>Craniata</taxon>
        <taxon>Vertebrata</taxon>
        <taxon>Euteleostomi</taxon>
        <taxon>Amphibia</taxon>
        <taxon>Batrachia</taxon>
        <taxon>Anura</taxon>
        <taxon>Pipoidea</taxon>
        <taxon>Pipidae</taxon>
        <taxon>Xenopodinae</taxon>
        <taxon>Xenopus</taxon>
        <taxon>Xenopus</taxon>
    </lineage>
</organism>
<evidence type="ECO:0000256" key="8">
    <source>
        <dbReference type="ARBA" id="ARBA00023180"/>
    </source>
</evidence>
<feature type="transmembrane region" description="Helical" evidence="11">
    <location>
        <begin position="390"/>
        <end position="413"/>
    </location>
</feature>
<dbReference type="PANTHER" id="PTHR10489:SF935">
    <property type="entry name" value="RELAXIN FAMILY PEPTIDE RECEPTOR 3.3A1-RELATED"/>
    <property type="match status" value="1"/>
</dbReference>
<dbReference type="InterPro" id="IPR017452">
    <property type="entry name" value="GPCR_Rhodpsn_7TM"/>
</dbReference>
<name>A0A974CAA3_XENLA</name>
<feature type="transmembrane region" description="Helical" evidence="11">
    <location>
        <begin position="303"/>
        <end position="324"/>
    </location>
</feature>
<evidence type="ECO:0000256" key="7">
    <source>
        <dbReference type="ARBA" id="ARBA00023170"/>
    </source>
</evidence>
<evidence type="ECO:0000256" key="9">
    <source>
        <dbReference type="ARBA" id="ARBA00023224"/>
    </source>
</evidence>
<keyword evidence="3 11" id="KW-1133">Transmembrane helix</keyword>
<dbReference type="GO" id="GO:0016493">
    <property type="term" value="F:C-C chemokine receptor activity"/>
    <property type="evidence" value="ECO:0007669"/>
    <property type="project" value="TreeGrafter"/>
</dbReference>
<dbReference type="CDD" id="cd15925">
    <property type="entry name" value="7tmA_RNL3R2"/>
    <property type="match status" value="1"/>
</dbReference>
<evidence type="ECO:0000256" key="3">
    <source>
        <dbReference type="ARBA" id="ARBA00022989"/>
    </source>
</evidence>
<feature type="transmembrane region" description="Helical" evidence="11">
    <location>
        <begin position="514"/>
        <end position="541"/>
    </location>
</feature>
<dbReference type="PRINTS" id="PR00241">
    <property type="entry name" value="ANGIOTENSINR"/>
</dbReference>
<reference evidence="14" key="1">
    <citation type="journal article" date="2016" name="Nature">
        <title>Genome evolution in the allotetraploid frog Xenopus laevis.</title>
        <authorList>
            <person name="Session A.M."/>
            <person name="Uno Y."/>
            <person name="Kwon T."/>
            <person name="Chapman J.A."/>
            <person name="Toyoda A."/>
            <person name="Takahashi S."/>
            <person name="Fukui A."/>
            <person name="Hikosaka A."/>
            <person name="Suzuki A."/>
            <person name="Kondo M."/>
            <person name="van Heeringen S.J."/>
            <person name="Quigley I."/>
            <person name="Heinz S."/>
            <person name="Ogino H."/>
            <person name="Ochi H."/>
            <person name="Hellsten U."/>
            <person name="Lyons J.B."/>
            <person name="Simakov O."/>
            <person name="Putnam N."/>
            <person name="Stites J."/>
            <person name="Kuroki Y."/>
            <person name="Tanaka T."/>
            <person name="Michiue T."/>
            <person name="Watanabe M."/>
            <person name="Bogdanovic O."/>
            <person name="Lister R."/>
            <person name="Georgiou G."/>
            <person name="Paranjpe S.S."/>
            <person name="van Kruijsbergen I."/>
            <person name="Shu S."/>
            <person name="Carlson J."/>
            <person name="Kinoshita T."/>
            <person name="Ohta Y."/>
            <person name="Mawaribuchi S."/>
            <person name="Jenkins J."/>
            <person name="Grimwood J."/>
            <person name="Schmutz J."/>
            <person name="Mitros T."/>
            <person name="Mozaffari S.V."/>
            <person name="Suzuki Y."/>
            <person name="Haramoto Y."/>
            <person name="Yamamoto T.S."/>
            <person name="Takagi C."/>
            <person name="Heald R."/>
            <person name="Miller K."/>
            <person name="Haudenschild C."/>
            <person name="Kitzman J."/>
            <person name="Nakayama T."/>
            <person name="Izutsu Y."/>
            <person name="Robert J."/>
            <person name="Fortriede J."/>
            <person name="Burns K."/>
            <person name="Lotay V."/>
            <person name="Karimi K."/>
            <person name="Yasuoka Y."/>
            <person name="Dichmann D.S."/>
            <person name="Flajnik M.F."/>
            <person name="Houston D.W."/>
            <person name="Shendure J."/>
            <person name="DuPasquier L."/>
            <person name="Vize P.D."/>
            <person name="Zorn A.M."/>
            <person name="Ito M."/>
            <person name="Marcotte E.M."/>
            <person name="Wallingford J.B."/>
            <person name="Ito Y."/>
            <person name="Asashima M."/>
            <person name="Ueno N."/>
            <person name="Matsuda Y."/>
            <person name="Veenstra G.J."/>
            <person name="Fujiyama A."/>
            <person name="Harland R.M."/>
            <person name="Taira M."/>
            <person name="Rokhsar D.S."/>
        </authorList>
    </citation>
    <scope>NUCLEOTIDE SEQUENCE [LARGE SCALE GENOMIC DNA]</scope>
    <source>
        <strain evidence="14">J</strain>
    </source>
</reference>
<dbReference type="AlphaFoldDB" id="A0A974CAA3"/>